<evidence type="ECO:0000256" key="2">
    <source>
        <dbReference type="SAM" id="Phobius"/>
    </source>
</evidence>
<dbReference type="RefSeq" id="WP_128093775.1">
    <property type="nucleotide sequence ID" value="NZ_JBHEEN010000005.1"/>
</dbReference>
<proteinExistence type="predicted"/>
<keyword evidence="2" id="KW-1133">Transmembrane helix</keyword>
<protein>
    <submittedName>
        <fullName evidence="3">Uncharacterized protein</fullName>
    </submittedName>
</protein>
<reference evidence="3" key="1">
    <citation type="submission" date="2019-09" db="EMBL/GenBank/DDBJ databases">
        <title>Draft genome sequences of 48 bacterial type strains from the CCUG.</title>
        <authorList>
            <person name="Tunovic T."/>
            <person name="Pineiro-Iglesias B."/>
            <person name="Unosson C."/>
            <person name="Inganas E."/>
            <person name="Ohlen M."/>
            <person name="Cardew S."/>
            <person name="Jensie-Markopoulos S."/>
            <person name="Salva-Serra F."/>
            <person name="Jaen-Luchoro D."/>
            <person name="Karlsson R."/>
            <person name="Svensson-Stadler L."/>
            <person name="Chun J."/>
            <person name="Moore E."/>
        </authorList>
    </citation>
    <scope>NUCLEOTIDE SEQUENCE</scope>
    <source>
        <strain evidence="3">CCUG 50899</strain>
    </source>
</reference>
<feature type="transmembrane region" description="Helical" evidence="2">
    <location>
        <begin position="6"/>
        <end position="27"/>
    </location>
</feature>
<dbReference type="AlphaFoldDB" id="A0A643EZ24"/>
<keyword evidence="2" id="KW-0472">Membrane</keyword>
<gene>
    <name evidence="3" type="ORF">F7Q93_13890</name>
</gene>
<keyword evidence="2" id="KW-0812">Transmembrane</keyword>
<organism evidence="3">
    <name type="scientific">Brucella pituitosa</name>
    <dbReference type="NCBI Taxonomy" id="571256"/>
    <lineage>
        <taxon>Bacteria</taxon>
        <taxon>Pseudomonadati</taxon>
        <taxon>Pseudomonadota</taxon>
        <taxon>Alphaproteobacteria</taxon>
        <taxon>Hyphomicrobiales</taxon>
        <taxon>Brucellaceae</taxon>
        <taxon>Brucella/Ochrobactrum group</taxon>
        <taxon>Brucella</taxon>
    </lineage>
</organism>
<name>A0A643EZ24_9HYPH</name>
<evidence type="ECO:0000256" key="1">
    <source>
        <dbReference type="SAM" id="MobiDB-lite"/>
    </source>
</evidence>
<evidence type="ECO:0000313" key="3">
    <source>
        <dbReference type="EMBL" id="KAB0571055.1"/>
    </source>
</evidence>
<dbReference type="EMBL" id="VZPE01000005">
    <property type="protein sequence ID" value="KAB0571055.1"/>
    <property type="molecule type" value="Genomic_DNA"/>
</dbReference>
<comment type="caution">
    <text evidence="3">The sequence shown here is derived from an EMBL/GenBank/DDBJ whole genome shotgun (WGS) entry which is preliminary data.</text>
</comment>
<feature type="region of interest" description="Disordered" evidence="1">
    <location>
        <begin position="34"/>
        <end position="57"/>
    </location>
</feature>
<accession>A0A643EZ24</accession>
<sequence length="97" mass="11028">MAKFQSAHISYAYLFLVIIVPAAYFRVVQFHSSSQKLNSKRGTPPPSRAFQISPLRTPPPSEAGFLVFSAEFCLFNFTDRGDLFSRTFLQNFSVWSI</sequence>